<comment type="similarity">
    <text evidence="11">Belongs to the UlaA family.</text>
</comment>
<evidence type="ECO:0000256" key="5">
    <source>
        <dbReference type="ARBA" id="ARBA00022597"/>
    </source>
</evidence>
<keyword evidence="4" id="KW-1003">Cell membrane</keyword>
<evidence type="ECO:0000256" key="14">
    <source>
        <dbReference type="SAM" id="Phobius"/>
    </source>
</evidence>
<dbReference type="NCBIfam" id="NF006920">
    <property type="entry name" value="PRK09410.1-2"/>
    <property type="match status" value="1"/>
</dbReference>
<feature type="transmembrane region" description="Helical" evidence="14">
    <location>
        <begin position="382"/>
        <end position="402"/>
    </location>
</feature>
<accession>A0A1M5QEA7</accession>
<dbReference type="RefSeq" id="WP_073335753.1">
    <property type="nucleotide sequence ID" value="NZ_FQXM01000002.1"/>
</dbReference>
<evidence type="ECO:0000256" key="13">
    <source>
        <dbReference type="ARBA" id="ARBA00042859"/>
    </source>
</evidence>
<feature type="transmembrane region" description="Helical" evidence="14">
    <location>
        <begin position="354"/>
        <end position="375"/>
    </location>
</feature>
<evidence type="ECO:0000313" key="16">
    <source>
        <dbReference type="Proteomes" id="UP000184447"/>
    </source>
</evidence>
<protein>
    <recommendedName>
        <fullName evidence="12">Ascorbate-specific PTS system EIIC component</fullName>
    </recommendedName>
    <alternativeName>
        <fullName evidence="13">Ascorbate-specific permease IIC component UlaA</fullName>
    </alternativeName>
</protein>
<feature type="transmembrane region" description="Helical" evidence="14">
    <location>
        <begin position="148"/>
        <end position="167"/>
    </location>
</feature>
<evidence type="ECO:0000256" key="11">
    <source>
        <dbReference type="ARBA" id="ARBA00038218"/>
    </source>
</evidence>
<evidence type="ECO:0000256" key="10">
    <source>
        <dbReference type="ARBA" id="ARBA00037387"/>
    </source>
</evidence>
<keyword evidence="16" id="KW-1185">Reference proteome</keyword>
<dbReference type="PANTHER" id="PTHR33843:SF4">
    <property type="entry name" value="ASCORBATE-SPECIFIC PTS SYSTEM EIIC COMPONENT"/>
    <property type="match status" value="1"/>
</dbReference>
<keyword evidence="5" id="KW-0762">Sugar transport</keyword>
<evidence type="ECO:0000256" key="8">
    <source>
        <dbReference type="ARBA" id="ARBA00022989"/>
    </source>
</evidence>
<dbReference type="PANTHER" id="PTHR33843">
    <property type="entry name" value="ASCORBATE-SPECIFIC PTS SYSTEM EIIC COMPONENT"/>
    <property type="match status" value="1"/>
</dbReference>
<proteinExistence type="inferred from homology"/>
<feature type="transmembrane region" description="Helical" evidence="14">
    <location>
        <begin position="327"/>
        <end position="348"/>
    </location>
</feature>
<evidence type="ECO:0000313" key="15">
    <source>
        <dbReference type="EMBL" id="SHH12298.1"/>
    </source>
</evidence>
<dbReference type="EMBL" id="FQXM01000002">
    <property type="protein sequence ID" value="SHH12298.1"/>
    <property type="molecule type" value="Genomic_DNA"/>
</dbReference>
<name>A0A1M5QEA7_9CLOT</name>
<feature type="transmembrane region" description="Helical" evidence="14">
    <location>
        <begin position="267"/>
        <end position="293"/>
    </location>
</feature>
<evidence type="ECO:0000256" key="2">
    <source>
        <dbReference type="ARBA" id="ARBA00011738"/>
    </source>
</evidence>
<dbReference type="GO" id="GO:0005886">
    <property type="term" value="C:plasma membrane"/>
    <property type="evidence" value="ECO:0007669"/>
    <property type="project" value="UniProtKB-SubCell"/>
</dbReference>
<evidence type="ECO:0000256" key="9">
    <source>
        <dbReference type="ARBA" id="ARBA00023136"/>
    </source>
</evidence>
<keyword evidence="9 14" id="KW-0472">Membrane</keyword>
<feature type="transmembrane region" description="Helical" evidence="14">
    <location>
        <begin position="12"/>
        <end position="29"/>
    </location>
</feature>
<dbReference type="Pfam" id="PF03611">
    <property type="entry name" value="EIIC-GAT"/>
    <property type="match status" value="1"/>
</dbReference>
<evidence type="ECO:0000256" key="4">
    <source>
        <dbReference type="ARBA" id="ARBA00022475"/>
    </source>
</evidence>
<dbReference type="GO" id="GO:0009401">
    <property type="term" value="P:phosphoenolpyruvate-dependent sugar phosphotransferase system"/>
    <property type="evidence" value="ECO:0007669"/>
    <property type="project" value="UniProtKB-KW"/>
</dbReference>
<feature type="transmembrane region" description="Helical" evidence="14">
    <location>
        <begin position="228"/>
        <end position="247"/>
    </location>
</feature>
<comment type="subunit">
    <text evidence="2">Homodimer.</text>
</comment>
<sequence length="435" mass="46529">MSIISYLTNNIFKQPPILLGLIAMIGLIIQGKSISDVIKGTFKTIIGVIVLFKGVSIISVALSPLSSAFSTLYKIPKNNEFNPNGWIDFIGTYGSEIGVVIVLAFIVNILIARFTKVKNIFLTGHILFWMSYIFVATGVESGLIGTKLIIFATIFLSIYIIVVPFLMKPLVKKVTGSDEFTIGHTTSIFCFIGAGIGKLMGESNKSTEDVKVPSYLGFIKDTTIASSLILTITFLVVGLIIGSEARVEVFGTALNSISIIGGMQYDLFSFSLMAGLTFGAGLTILLAGVRLMLSEIIPAFKGISDKFIPNAIPALDIPMVFSYAPNALTLGFLISMISSILTIVVLAWTGNINYSIIPLTVACFFDVAPGAIFANAYGGRKAAIVSSAISGVVLILLVNFAMPSLFNTVAGFNQAFGGNDFSIWAIISRLFGGMF</sequence>
<feature type="transmembrane region" description="Helical" evidence="14">
    <location>
        <begin position="41"/>
        <end position="65"/>
    </location>
</feature>
<comment type="subcellular location">
    <subcellularLocation>
        <location evidence="1">Cell membrane</location>
        <topology evidence="1">Multi-pass membrane protein</topology>
    </subcellularLocation>
</comment>
<keyword evidence="7 14" id="KW-0812">Transmembrane</keyword>
<evidence type="ECO:0000256" key="1">
    <source>
        <dbReference type="ARBA" id="ARBA00004651"/>
    </source>
</evidence>
<comment type="function">
    <text evidence="10">The phosphoenolpyruvate-dependent sugar phosphotransferase system (sugar PTS), a major carbohydrate active transport system, catalyzes the phosphorylation of incoming sugar substrates concomitantly with their translocation across the cell membrane. The enzyme II UlaABC PTS system is involved in ascorbate transport.</text>
</comment>
<reference evidence="15 16" key="1">
    <citation type="submission" date="2016-11" db="EMBL/GenBank/DDBJ databases">
        <authorList>
            <person name="Jaros S."/>
            <person name="Januszkiewicz K."/>
            <person name="Wedrychowicz H."/>
        </authorList>
    </citation>
    <scope>NUCLEOTIDE SEQUENCE [LARGE SCALE GENOMIC DNA]</scope>
    <source>
        <strain evidence="15 16">DSM 8605</strain>
    </source>
</reference>
<feature type="transmembrane region" description="Helical" evidence="14">
    <location>
        <begin position="119"/>
        <end position="136"/>
    </location>
</feature>
<dbReference type="AlphaFoldDB" id="A0A1M5QEA7"/>
<dbReference type="InterPro" id="IPR004703">
    <property type="entry name" value="PTS_sugar-sp_permease"/>
</dbReference>
<dbReference type="STRING" id="1121316.SAMN02745207_00031"/>
<keyword evidence="3" id="KW-0813">Transport</keyword>
<feature type="transmembrane region" description="Helical" evidence="14">
    <location>
        <begin position="85"/>
        <end position="107"/>
    </location>
</feature>
<keyword evidence="6" id="KW-0598">Phosphotransferase system</keyword>
<keyword evidence="8 14" id="KW-1133">Transmembrane helix</keyword>
<dbReference type="OrthoDB" id="9796178at2"/>
<evidence type="ECO:0000256" key="12">
    <source>
        <dbReference type="ARBA" id="ARBA00039702"/>
    </source>
</evidence>
<dbReference type="Proteomes" id="UP000184447">
    <property type="component" value="Unassembled WGS sequence"/>
</dbReference>
<evidence type="ECO:0000256" key="7">
    <source>
        <dbReference type="ARBA" id="ARBA00022692"/>
    </source>
</evidence>
<organism evidence="15 16">
    <name type="scientific">Clostridium grantii DSM 8605</name>
    <dbReference type="NCBI Taxonomy" id="1121316"/>
    <lineage>
        <taxon>Bacteria</taxon>
        <taxon>Bacillati</taxon>
        <taxon>Bacillota</taxon>
        <taxon>Clostridia</taxon>
        <taxon>Eubacteriales</taxon>
        <taxon>Clostridiaceae</taxon>
        <taxon>Clostridium</taxon>
    </lineage>
</organism>
<gene>
    <name evidence="15" type="ORF">SAMN02745207_00031</name>
</gene>
<evidence type="ECO:0000256" key="3">
    <source>
        <dbReference type="ARBA" id="ARBA00022448"/>
    </source>
</evidence>
<dbReference type="InterPro" id="IPR051562">
    <property type="entry name" value="Ascorbate-PTS_EIIC"/>
</dbReference>
<evidence type="ECO:0000256" key="6">
    <source>
        <dbReference type="ARBA" id="ARBA00022683"/>
    </source>
</evidence>